<reference evidence="3 4" key="1">
    <citation type="submission" date="2022-12" db="EMBL/GenBank/DDBJ databases">
        <title>Hymenobacter canadensis sp. nov. isolated from lake water of the Cambridge Bay, Canada.</title>
        <authorList>
            <person name="Kim W.H."/>
            <person name="Lee Y.M."/>
        </authorList>
    </citation>
    <scope>NUCLEOTIDE SEQUENCE [LARGE SCALE GENOMIC DNA]</scope>
    <source>
        <strain evidence="3 4">PAMC 29467</strain>
    </source>
</reference>
<organism evidence="3 4">
    <name type="scientific">Hymenobacter canadensis</name>
    <dbReference type="NCBI Taxonomy" id="2999067"/>
    <lineage>
        <taxon>Bacteria</taxon>
        <taxon>Pseudomonadati</taxon>
        <taxon>Bacteroidota</taxon>
        <taxon>Cytophagia</taxon>
        <taxon>Cytophagales</taxon>
        <taxon>Hymenobacteraceae</taxon>
        <taxon>Hymenobacter</taxon>
    </lineage>
</organism>
<protein>
    <submittedName>
        <fullName evidence="3">Alpha/beta hydrolase</fullName>
    </submittedName>
</protein>
<dbReference type="InterPro" id="IPR051044">
    <property type="entry name" value="MAG_DAG_Lipase"/>
</dbReference>
<dbReference type="RefSeq" id="WP_269558381.1">
    <property type="nucleotide sequence ID" value="NZ_CP114767.1"/>
</dbReference>
<feature type="region of interest" description="Disordered" evidence="1">
    <location>
        <begin position="1"/>
        <end position="31"/>
    </location>
</feature>
<proteinExistence type="predicted"/>
<dbReference type="InterPro" id="IPR022742">
    <property type="entry name" value="Hydrolase_4"/>
</dbReference>
<evidence type="ECO:0000313" key="4">
    <source>
        <dbReference type="Proteomes" id="UP001211005"/>
    </source>
</evidence>
<dbReference type="SUPFAM" id="SSF53474">
    <property type="entry name" value="alpha/beta-Hydrolases"/>
    <property type="match status" value="1"/>
</dbReference>
<keyword evidence="3" id="KW-0378">Hydrolase</keyword>
<dbReference type="EMBL" id="CP114767">
    <property type="protein sequence ID" value="WBA40271.1"/>
    <property type="molecule type" value="Genomic_DNA"/>
</dbReference>
<gene>
    <name evidence="3" type="ORF">O3303_10555</name>
</gene>
<dbReference type="Gene3D" id="3.40.50.1820">
    <property type="entry name" value="alpha/beta hydrolase"/>
    <property type="match status" value="1"/>
</dbReference>
<dbReference type="InterPro" id="IPR029058">
    <property type="entry name" value="AB_hydrolase_fold"/>
</dbReference>
<feature type="domain" description="Serine aminopeptidase S33" evidence="2">
    <location>
        <begin position="49"/>
        <end position="297"/>
    </location>
</feature>
<dbReference type="Proteomes" id="UP001211005">
    <property type="component" value="Chromosome"/>
</dbReference>
<sequence>MAPTLPSGSYAPDPLGPDFEQRRLPQPPDYEGPVQAVLVRATAAPATGRAVLYVHGFNDYFFQTEMAAQYTAHGYRFYALDLRKYGRAILPHQHPNNVRSLTEYFADLDAALAVVRTEGGQQLVLSGHSTGGLIVALYAAAHPNAGFTALVLNSPFLELHQARIKQLGVPLLTALGRVWPNLRVPAGLSDSYGQSLHRAYRGHWDYNLAWKPNHVFGVNAGWLRAIRQGHAQVRAGLGIATPVLVLHASRTAVGRQWSDDFQRADIVLNVAHIRQLAPRLGSHVTVREVPDGIHDLFLSGPVAREQAYQAVFAWLAQVLPA</sequence>
<accession>A0ABY7LKJ2</accession>
<dbReference type="GO" id="GO:0016787">
    <property type="term" value="F:hydrolase activity"/>
    <property type="evidence" value="ECO:0007669"/>
    <property type="project" value="UniProtKB-KW"/>
</dbReference>
<evidence type="ECO:0000313" key="3">
    <source>
        <dbReference type="EMBL" id="WBA40271.1"/>
    </source>
</evidence>
<dbReference type="Pfam" id="PF12146">
    <property type="entry name" value="Hydrolase_4"/>
    <property type="match status" value="1"/>
</dbReference>
<evidence type="ECO:0000259" key="2">
    <source>
        <dbReference type="Pfam" id="PF12146"/>
    </source>
</evidence>
<keyword evidence="4" id="KW-1185">Reference proteome</keyword>
<evidence type="ECO:0000256" key="1">
    <source>
        <dbReference type="SAM" id="MobiDB-lite"/>
    </source>
</evidence>
<dbReference type="PANTHER" id="PTHR11614">
    <property type="entry name" value="PHOSPHOLIPASE-RELATED"/>
    <property type="match status" value="1"/>
</dbReference>
<name>A0ABY7LKJ2_9BACT</name>